<keyword evidence="1" id="KW-1133">Transmembrane helix</keyword>
<reference evidence="2 3" key="1">
    <citation type="submission" date="2022-05" db="EMBL/GenBank/DDBJ databases">
        <title>Novel Pseudomonas spp. Isolated from a Rainbow Trout Aquaculture Facility.</title>
        <authorList>
            <person name="Testerman T."/>
            <person name="Graf J."/>
        </authorList>
    </citation>
    <scope>NUCLEOTIDE SEQUENCE [LARGE SCALE GENOMIC DNA]</scope>
    <source>
        <strain evidence="2 3">ID357</strain>
    </source>
</reference>
<keyword evidence="1" id="KW-0472">Membrane</keyword>
<keyword evidence="1" id="KW-0812">Transmembrane</keyword>
<name>A0ABT5QFS4_9PSED</name>
<dbReference type="RefSeq" id="WP_273924434.1">
    <property type="nucleotide sequence ID" value="NZ_JAMDGR010000030.1"/>
</dbReference>
<feature type="transmembrane region" description="Helical" evidence="1">
    <location>
        <begin position="78"/>
        <end position="95"/>
    </location>
</feature>
<gene>
    <name evidence="2" type="ORF">M5G25_30345</name>
</gene>
<accession>A0ABT5QFS4</accession>
<evidence type="ECO:0000256" key="1">
    <source>
        <dbReference type="SAM" id="Phobius"/>
    </source>
</evidence>
<proteinExistence type="predicted"/>
<organism evidence="2 3">
    <name type="scientific">Pseudomonas idahonensis</name>
    <dbReference type="NCBI Taxonomy" id="2942628"/>
    <lineage>
        <taxon>Bacteria</taxon>
        <taxon>Pseudomonadati</taxon>
        <taxon>Pseudomonadota</taxon>
        <taxon>Gammaproteobacteria</taxon>
        <taxon>Pseudomonadales</taxon>
        <taxon>Pseudomonadaceae</taxon>
        <taxon>Pseudomonas</taxon>
    </lineage>
</organism>
<feature type="transmembrane region" description="Helical" evidence="1">
    <location>
        <begin position="42"/>
        <end position="66"/>
    </location>
</feature>
<protein>
    <submittedName>
        <fullName evidence="2">Uncharacterized protein</fullName>
    </submittedName>
</protein>
<dbReference type="Proteomes" id="UP001217610">
    <property type="component" value="Unassembled WGS sequence"/>
</dbReference>
<sequence>MKKDLNKPYVAPMVFWLAVVCVLLLLYGLGPADVPELIYLSLAPVYLLVAFAFMYYFFCWSLISVFRLGEVGWKKVDYGWLLLAALALISATQAVRVDWFQSDYQLAQSARDAAQRRVLAEIDDMLGSAHCKAALELHEPQDAAQVISLCERFGTLERSADGRLSALAVIKVQQVLGDLRGEYSAPLVQQWLQRLGDTFSELEHQRAEVHRLHGLTEASQAERLYGYCAPLLLVIALALRASKVTGEVLLKAPRRRKLWLIVNRRVVIDGLGFVRGARARLDEALRNWRVAQWGVVHLSCPFIAGASPQDTPVPVIPGFYENEFQLASLGEFDSSEFVQWAAIQTIDVLYLVGETDLSLIDRLRRWGEAANIEVLVRERI</sequence>
<feature type="transmembrane region" description="Helical" evidence="1">
    <location>
        <begin position="9"/>
        <end position="30"/>
    </location>
</feature>
<comment type="caution">
    <text evidence="2">The sequence shown here is derived from an EMBL/GenBank/DDBJ whole genome shotgun (WGS) entry which is preliminary data.</text>
</comment>
<keyword evidence="3" id="KW-1185">Reference proteome</keyword>
<dbReference type="EMBL" id="JAMDGR010000030">
    <property type="protein sequence ID" value="MDD1152571.1"/>
    <property type="molecule type" value="Genomic_DNA"/>
</dbReference>
<evidence type="ECO:0000313" key="2">
    <source>
        <dbReference type="EMBL" id="MDD1152571.1"/>
    </source>
</evidence>
<evidence type="ECO:0000313" key="3">
    <source>
        <dbReference type="Proteomes" id="UP001217610"/>
    </source>
</evidence>